<dbReference type="GeneID" id="8628390"/>
<dbReference type="KEGG" id="ddi:DDB_G0295691"/>
<dbReference type="HOGENOM" id="CLU_726521_0_0_1"/>
<reference evidence="3 4" key="1">
    <citation type="journal article" date="2005" name="Nature">
        <title>The genome of the social amoeba Dictyostelium discoideum.</title>
        <authorList>
            <consortium name="The Dictyostelium discoideum Sequencing Consortium"/>
            <person name="Eichinger L."/>
            <person name="Pachebat J.A."/>
            <person name="Glockner G."/>
            <person name="Rajandream M.A."/>
            <person name="Sucgang R."/>
            <person name="Berriman M."/>
            <person name="Song J."/>
            <person name="Olsen R."/>
            <person name="Szafranski K."/>
            <person name="Xu Q."/>
            <person name="Tunggal B."/>
            <person name="Kummerfeld S."/>
            <person name="Madera M."/>
            <person name="Konfortov B.A."/>
            <person name="Rivero F."/>
            <person name="Bankier A.T."/>
            <person name="Lehmann R."/>
            <person name="Hamlin N."/>
            <person name="Davies R."/>
            <person name="Gaudet P."/>
            <person name="Fey P."/>
            <person name="Pilcher K."/>
            <person name="Chen G."/>
            <person name="Saunders D."/>
            <person name="Sodergren E."/>
            <person name="Davis P."/>
            <person name="Kerhornou A."/>
            <person name="Nie X."/>
            <person name="Hall N."/>
            <person name="Anjard C."/>
            <person name="Hemphill L."/>
            <person name="Bason N."/>
            <person name="Farbrother P."/>
            <person name="Desany B."/>
            <person name="Just E."/>
            <person name="Morio T."/>
            <person name="Rost R."/>
            <person name="Churcher C."/>
            <person name="Cooper J."/>
            <person name="Haydock S."/>
            <person name="van Driessche N."/>
            <person name="Cronin A."/>
            <person name="Goodhead I."/>
            <person name="Muzny D."/>
            <person name="Mourier T."/>
            <person name="Pain A."/>
            <person name="Lu M."/>
            <person name="Harper D."/>
            <person name="Lindsay R."/>
            <person name="Hauser H."/>
            <person name="James K."/>
            <person name="Quiles M."/>
            <person name="Madan Babu M."/>
            <person name="Saito T."/>
            <person name="Buchrieser C."/>
            <person name="Wardroper A."/>
            <person name="Felder M."/>
            <person name="Thangavelu M."/>
            <person name="Johnson D."/>
            <person name="Knights A."/>
            <person name="Loulseged H."/>
            <person name="Mungall K."/>
            <person name="Oliver K."/>
            <person name="Price C."/>
            <person name="Quail M.A."/>
            <person name="Urushihara H."/>
            <person name="Hernandez J."/>
            <person name="Rabbinowitsch E."/>
            <person name="Steffen D."/>
            <person name="Sanders M."/>
            <person name="Ma J."/>
            <person name="Kohara Y."/>
            <person name="Sharp S."/>
            <person name="Simmonds M."/>
            <person name="Spiegler S."/>
            <person name="Tivey A."/>
            <person name="Sugano S."/>
            <person name="White B."/>
            <person name="Walker D."/>
            <person name="Woodward J."/>
            <person name="Winckler T."/>
            <person name="Tanaka Y."/>
            <person name="Shaulsky G."/>
            <person name="Schleicher M."/>
            <person name="Weinstock G."/>
            <person name="Rosenthal A."/>
            <person name="Cox E.C."/>
            <person name="Chisholm R.L."/>
            <person name="Gibbs R."/>
            <person name="Loomis W.F."/>
            <person name="Platzer M."/>
            <person name="Kay R.R."/>
            <person name="Williams J."/>
            <person name="Dear P.H."/>
            <person name="Noegel A.A."/>
            <person name="Barrell B."/>
            <person name="Kuspa A."/>
        </authorList>
    </citation>
    <scope>NUCLEOTIDE SEQUENCE [LARGE SCALE GENOMIC DNA]</scope>
    <source>
        <strain evidence="3 4">AX4</strain>
    </source>
</reference>
<feature type="transmembrane region" description="Helical" evidence="2">
    <location>
        <begin position="118"/>
        <end position="139"/>
    </location>
</feature>
<feature type="transmembrane region" description="Helical" evidence="2">
    <location>
        <begin position="284"/>
        <end position="304"/>
    </location>
</feature>
<organism evidence="3 4">
    <name type="scientific">Dictyostelium discoideum</name>
    <name type="common">Social amoeba</name>
    <dbReference type="NCBI Taxonomy" id="44689"/>
    <lineage>
        <taxon>Eukaryota</taxon>
        <taxon>Amoebozoa</taxon>
        <taxon>Evosea</taxon>
        <taxon>Eumycetozoa</taxon>
        <taxon>Dictyostelia</taxon>
        <taxon>Dictyosteliales</taxon>
        <taxon>Dictyosteliaceae</taxon>
        <taxon>Dictyostelium</taxon>
    </lineage>
</organism>
<proteinExistence type="predicted"/>
<dbReference type="InterPro" id="IPR026505">
    <property type="entry name" value="Solute_c_fam_35_mem_F3/F4"/>
</dbReference>
<accession>Q54E06</accession>
<dbReference type="PhylomeDB" id="Q54E06"/>
<dbReference type="PANTHER" id="PTHR19346:SF4">
    <property type="entry name" value="SUGAR PHOSPHATE TRANSPORTER DOMAIN-CONTAINING PROTEIN"/>
    <property type="match status" value="1"/>
</dbReference>
<keyword evidence="2" id="KW-0472">Membrane</keyword>
<keyword evidence="2" id="KW-1133">Transmembrane helix</keyword>
<dbReference type="EMBL" id="AAFI02000186">
    <property type="protein sequence ID" value="EAL61473.2"/>
    <property type="molecule type" value="Genomic_DNA"/>
</dbReference>
<feature type="transmembrane region" description="Helical" evidence="2">
    <location>
        <begin position="159"/>
        <end position="179"/>
    </location>
</feature>
<dbReference type="AlphaFoldDB" id="Q54E06"/>
<feature type="region of interest" description="Disordered" evidence="1">
    <location>
        <begin position="340"/>
        <end position="359"/>
    </location>
</feature>
<name>Q54E06_DICDI</name>
<evidence type="ECO:0000256" key="1">
    <source>
        <dbReference type="SAM" id="MobiDB-lite"/>
    </source>
</evidence>
<protein>
    <submittedName>
        <fullName evidence="3">Transmembrane protein</fullName>
    </submittedName>
</protein>
<gene>
    <name evidence="3" type="ORF">DDB_G0295691</name>
</gene>
<dbReference type="RefSeq" id="XP_629890.2">
    <property type="nucleotide sequence ID" value="XM_629888.2"/>
</dbReference>
<keyword evidence="4" id="KW-1185">Reference proteome</keyword>
<dbReference type="FunCoup" id="Q54E06">
    <property type="interactions" value="2"/>
</dbReference>
<sequence length="359" mass="40055">MTIINNDNISLATSAKLSQFIVSGDYKGPFTIIGLKTKILSFSLVIEFILLKIELIKERKDGLKINFDDSISGSCNYELNYTKQDTLFQRFQSKFKIEHTINPENGETINTGITLKKLFIISIPMSILFVALNWIWMLAISMTEVSISTALYLKILKTISVIIFMGGIVGIAITTVGTSKGEYPHAIKGEILMIISAAMWGLYEVLTSKFIGDANRTIVHTYMGLIAFVNLILGIPVIVILNVTNFEPFSVPSISVFGMLLLNAFVGFSVNYLINWGLSVTSPLFVRSGELMVIVATLLFDIIIKHMKLPLLALPGYSLIVIGFILSVYIESRDIKQQQEKEKEKQKNNNGETESLLNY</sequence>
<feature type="transmembrane region" description="Helical" evidence="2">
    <location>
        <begin position="311"/>
        <end position="330"/>
    </location>
</feature>
<dbReference type="eggNOG" id="KOG2765">
    <property type="taxonomic scope" value="Eukaryota"/>
</dbReference>
<evidence type="ECO:0000313" key="3">
    <source>
        <dbReference type="EMBL" id="EAL61473.2"/>
    </source>
</evidence>
<dbReference type="PaxDb" id="44689-DDB0238763"/>
<evidence type="ECO:0000256" key="2">
    <source>
        <dbReference type="SAM" id="Phobius"/>
    </source>
</evidence>
<keyword evidence="2 3" id="KW-0812">Transmembrane</keyword>
<dbReference type="InParanoid" id="Q54E06"/>
<dbReference type="Proteomes" id="UP000002195">
    <property type="component" value="Unassembled WGS sequence"/>
</dbReference>
<feature type="transmembrane region" description="Helical" evidence="2">
    <location>
        <begin position="256"/>
        <end position="278"/>
    </location>
</feature>
<comment type="caution">
    <text evidence="3">The sequence shown here is derived from an EMBL/GenBank/DDBJ whole genome shotgun (WGS) entry which is preliminary data.</text>
</comment>
<feature type="transmembrane region" description="Helical" evidence="2">
    <location>
        <begin position="223"/>
        <end position="244"/>
    </location>
</feature>
<dbReference type="dictyBase" id="DDB_G0295691"/>
<dbReference type="VEuPathDB" id="AmoebaDB:DDB_G0295691"/>
<dbReference type="PANTHER" id="PTHR19346">
    <property type="entry name" value="SUGAR PHOSPHATE TRANSPORTER DOMAIN-CONTAINING PROTEIN"/>
    <property type="match status" value="1"/>
</dbReference>
<evidence type="ECO:0000313" key="4">
    <source>
        <dbReference type="Proteomes" id="UP000002195"/>
    </source>
</evidence>